<dbReference type="InterPro" id="IPR008969">
    <property type="entry name" value="CarboxyPept-like_regulatory"/>
</dbReference>
<dbReference type="SUPFAM" id="SSF56935">
    <property type="entry name" value="Porins"/>
    <property type="match status" value="1"/>
</dbReference>
<dbReference type="NCBIfam" id="TIGR04056">
    <property type="entry name" value="OMP_RagA_SusC"/>
    <property type="match status" value="1"/>
</dbReference>
<evidence type="ECO:0000256" key="3">
    <source>
        <dbReference type="ARBA" id="ARBA00022452"/>
    </source>
</evidence>
<keyword evidence="6 7" id="KW-0998">Cell outer membrane</keyword>
<comment type="similarity">
    <text evidence="7">Belongs to the TonB-dependent receptor family.</text>
</comment>
<evidence type="ECO:0000256" key="8">
    <source>
        <dbReference type="SAM" id="SignalP"/>
    </source>
</evidence>
<dbReference type="RefSeq" id="WP_161817996.1">
    <property type="nucleotide sequence ID" value="NZ_JAACJS010000011.1"/>
</dbReference>
<keyword evidence="2 7" id="KW-0813">Transport</keyword>
<organism evidence="10 11">
    <name type="scientific">Sediminibacterium roseum</name>
    <dbReference type="NCBI Taxonomy" id="1978412"/>
    <lineage>
        <taxon>Bacteria</taxon>
        <taxon>Pseudomonadati</taxon>
        <taxon>Bacteroidota</taxon>
        <taxon>Chitinophagia</taxon>
        <taxon>Chitinophagales</taxon>
        <taxon>Chitinophagaceae</taxon>
        <taxon>Sediminibacterium</taxon>
    </lineage>
</organism>
<dbReference type="SUPFAM" id="SSF49464">
    <property type="entry name" value="Carboxypeptidase regulatory domain-like"/>
    <property type="match status" value="1"/>
</dbReference>
<dbReference type="InterPro" id="IPR023997">
    <property type="entry name" value="TonB-dep_OMP_SusC/RagA_CS"/>
</dbReference>
<evidence type="ECO:0000256" key="7">
    <source>
        <dbReference type="PROSITE-ProRule" id="PRU01360"/>
    </source>
</evidence>
<proteinExistence type="inferred from homology"/>
<keyword evidence="5 7" id="KW-0472">Membrane</keyword>
<evidence type="ECO:0000256" key="5">
    <source>
        <dbReference type="ARBA" id="ARBA00023136"/>
    </source>
</evidence>
<dbReference type="EMBL" id="JAACJS010000011">
    <property type="protein sequence ID" value="NCI49685.1"/>
    <property type="molecule type" value="Genomic_DNA"/>
</dbReference>
<comment type="caution">
    <text evidence="10">The sequence shown here is derived from an EMBL/GenBank/DDBJ whole genome shotgun (WGS) entry which is preliminary data.</text>
</comment>
<dbReference type="PROSITE" id="PS52016">
    <property type="entry name" value="TONB_DEPENDENT_REC_3"/>
    <property type="match status" value="1"/>
</dbReference>
<evidence type="ECO:0000256" key="4">
    <source>
        <dbReference type="ARBA" id="ARBA00022692"/>
    </source>
</evidence>
<dbReference type="InterPro" id="IPR023996">
    <property type="entry name" value="TonB-dep_OMP_SusC/RagA"/>
</dbReference>
<feature type="chain" id="PRO_5046756854" evidence="8">
    <location>
        <begin position="19"/>
        <end position="1073"/>
    </location>
</feature>
<name>A0ABW9ZXD3_9BACT</name>
<feature type="signal peptide" evidence="8">
    <location>
        <begin position="1"/>
        <end position="18"/>
    </location>
</feature>
<sequence>MIRTFCLWALLCPMLSYAQTTTPLSGTVVSPDNTPVEGANLFLAKSKLRATTLAKGNFYFAAVTLPDTLVVSHTGFLVMRFPVSAQNTTGHRIILEPLSADLGEVTVSTGYQLVPRERATGAFTIVNKEMVNRKVSTNILDRLDGITSGLLFNRTNVSDEPFSIRGRSTLLGAASATPLVVVDNFPYEGELNNINPNDVETVTILKDAAAASIWGARAGNGVIVITTKKGSYNRKMKIDFSAAYTINDKPDLFYTHNYLPSRYYIEAEQFLFSKGFYDASINNTTTRPALTPVVEILALQRAGKITAADADAQIAALSLNDVRNDYSQYIYRKSAMKQYALNMHGGSDQMTYTLGAGYDNNENPLVRNGYNRVTLNSLITIMPVKNLELSAGINWVRSVTDNSNLLSMGGTGVSYYNNNALYPYAKFADANGNPLRTVKDLRTSFIDSVQNIGYQDWTYKMLDELNLAESKVIFTETLLKAGARYRFPVGLTAELQFQHEAQLRNGRNYYAPETYYARNLINTYSQRNATTGAFVYMVPQGGVLNLSSRALTADNLRAHLQFDRVFKKIHAINALAGAEIKQVDVVANAQTLYGYDDALGTVVSNIDYRTSLPVVPSGTRVIPSPGGAETGSVNRYISYYANAAYTYNNRYTLSASGRKDGANLFGVKINDKITPLWSLGLGWDVSKENFYHLDELPNLKLRASFGYNGNVYNASAYLTARYSTSSLTGAQYATVTSPPNPSLRWEKVQNTNIGIDFSTRNNIVSGSIDWYSKKGTDLIEAAPLAPSTGFTSFNGNAAATLTKGIDVLLNARIIHSKLKWDANVLFTKTSDRIVTFDTKYTAASLVNTYGSLIAVPGNALFGIYAYRWGGLDPANGDPLGYRGDTKSKDYTALLNVPADSLAYKGSARPGMYGSLRNTLSYGRLSLSFNITYKFDYVFRRSTTSLNYADVVGITAHSDYINAWKKPGDEMNTNVPSLAYPANTARNNFYQYSEALVEKGDHIRLQDLRLGYNIDRQIWKRAPFANLQLYMYASNLAILWKANKAGIDPDMNDYNSANLYPAPFALSFGIRADF</sequence>
<evidence type="ECO:0000256" key="2">
    <source>
        <dbReference type="ARBA" id="ARBA00022448"/>
    </source>
</evidence>
<comment type="subcellular location">
    <subcellularLocation>
        <location evidence="1 7">Cell outer membrane</location>
        <topology evidence="1 7">Multi-pass membrane protein</topology>
    </subcellularLocation>
</comment>
<keyword evidence="3 7" id="KW-1134">Transmembrane beta strand</keyword>
<dbReference type="InterPro" id="IPR036942">
    <property type="entry name" value="Beta-barrel_TonB_sf"/>
</dbReference>
<dbReference type="Gene3D" id="2.170.130.10">
    <property type="entry name" value="TonB-dependent receptor, plug domain"/>
    <property type="match status" value="1"/>
</dbReference>
<evidence type="ECO:0000313" key="10">
    <source>
        <dbReference type="EMBL" id="NCI49685.1"/>
    </source>
</evidence>
<keyword evidence="4 7" id="KW-0812">Transmembrane</keyword>
<keyword evidence="11" id="KW-1185">Reference proteome</keyword>
<feature type="domain" description="TonB-dependent receptor plug" evidence="9">
    <location>
        <begin position="117"/>
        <end position="222"/>
    </location>
</feature>
<dbReference type="InterPro" id="IPR037066">
    <property type="entry name" value="Plug_dom_sf"/>
</dbReference>
<dbReference type="Gene3D" id="2.40.170.20">
    <property type="entry name" value="TonB-dependent receptor, beta-barrel domain"/>
    <property type="match status" value="1"/>
</dbReference>
<evidence type="ECO:0000256" key="1">
    <source>
        <dbReference type="ARBA" id="ARBA00004571"/>
    </source>
</evidence>
<gene>
    <name evidence="10" type="ORF">GWC95_07115</name>
</gene>
<dbReference type="Pfam" id="PF07715">
    <property type="entry name" value="Plug"/>
    <property type="match status" value="1"/>
</dbReference>
<reference evidence="10 11" key="1">
    <citation type="submission" date="2020-01" db="EMBL/GenBank/DDBJ databases">
        <title>Genome analysis.</title>
        <authorList>
            <person name="Wu S."/>
            <person name="Wang G."/>
        </authorList>
    </citation>
    <scope>NUCLEOTIDE SEQUENCE [LARGE SCALE GENOMIC DNA]</scope>
    <source>
        <strain evidence="10 11">SYL130</strain>
    </source>
</reference>
<dbReference type="Pfam" id="PF13715">
    <property type="entry name" value="CarbopepD_reg_2"/>
    <property type="match status" value="1"/>
</dbReference>
<accession>A0ABW9ZXD3</accession>
<protein>
    <submittedName>
        <fullName evidence="10">SusC/RagA family TonB-linked outer membrane protein</fullName>
    </submittedName>
</protein>
<evidence type="ECO:0000259" key="9">
    <source>
        <dbReference type="Pfam" id="PF07715"/>
    </source>
</evidence>
<evidence type="ECO:0000313" key="11">
    <source>
        <dbReference type="Proteomes" id="UP000753802"/>
    </source>
</evidence>
<dbReference type="NCBIfam" id="TIGR04057">
    <property type="entry name" value="SusC_RagA_signa"/>
    <property type="match status" value="1"/>
</dbReference>
<dbReference type="InterPro" id="IPR012910">
    <property type="entry name" value="Plug_dom"/>
</dbReference>
<keyword evidence="8" id="KW-0732">Signal</keyword>
<dbReference type="InterPro" id="IPR039426">
    <property type="entry name" value="TonB-dep_rcpt-like"/>
</dbReference>
<evidence type="ECO:0000256" key="6">
    <source>
        <dbReference type="ARBA" id="ARBA00023237"/>
    </source>
</evidence>
<dbReference type="Proteomes" id="UP000753802">
    <property type="component" value="Unassembled WGS sequence"/>
</dbReference>